<dbReference type="SUPFAM" id="SSF50978">
    <property type="entry name" value="WD40 repeat-like"/>
    <property type="match status" value="1"/>
</dbReference>
<dbReference type="InterPro" id="IPR055410">
    <property type="entry name" value="Beta-prop_CAF1B_HIR1"/>
</dbReference>
<dbReference type="GO" id="GO:0033186">
    <property type="term" value="C:CAF-1 complex"/>
    <property type="evidence" value="ECO:0007669"/>
    <property type="project" value="TreeGrafter"/>
</dbReference>
<evidence type="ECO:0000256" key="7">
    <source>
        <dbReference type="ARBA" id="ARBA00023204"/>
    </source>
</evidence>
<comment type="caution">
    <text evidence="11">The sequence shown here is derived from an EMBL/GenBank/DDBJ whole genome shotgun (WGS) entry which is preliminary data.</text>
</comment>
<dbReference type="PROSITE" id="PS50082">
    <property type="entry name" value="WD_REPEATS_2"/>
    <property type="match status" value="2"/>
</dbReference>
<keyword evidence="8" id="KW-0539">Nucleus</keyword>
<feature type="domain" description="CAF1B/HIR1 beta-propeller" evidence="10">
    <location>
        <begin position="1"/>
        <end position="166"/>
    </location>
</feature>
<dbReference type="PRINTS" id="PR00319">
    <property type="entry name" value="GPROTEINB"/>
</dbReference>
<feature type="non-terminal residue" evidence="11">
    <location>
        <position position="1"/>
    </location>
</feature>
<dbReference type="AlphaFoldDB" id="A0A7K7V5C5"/>
<keyword evidence="3 9" id="KW-0853">WD repeat</keyword>
<comment type="similarity">
    <text evidence="2">Belongs to the WD repeat HIR1 family.</text>
</comment>
<dbReference type="EMBL" id="VZSX01000040">
    <property type="protein sequence ID" value="NXA35761.1"/>
    <property type="molecule type" value="Genomic_DNA"/>
</dbReference>
<name>A0A7K7V5C5_EUDEL</name>
<dbReference type="OrthoDB" id="71227at2759"/>
<sequence length="166" mass="18889">DAVILLWKLNDSKELEPLVFQDEDEAQLNKENWTVVKTLRGHLEDVYDICWTSDGNYMASASVDNTAIMWDVNKGQKVSILNEHKSYVQGITWDPLGQYIATLSCDRVLRIYNSQTKRVAFNVTKMPSGAGVEGEARSYRMFHDDSMKSFFRRLSFTPDGSSLLAP</sequence>
<keyword evidence="12" id="KW-1185">Reference proteome</keyword>
<evidence type="ECO:0000259" key="10">
    <source>
        <dbReference type="Pfam" id="PF24105"/>
    </source>
</evidence>
<dbReference type="InterPro" id="IPR036322">
    <property type="entry name" value="WD40_repeat_dom_sf"/>
</dbReference>
<evidence type="ECO:0000313" key="11">
    <source>
        <dbReference type="EMBL" id="NXA35761.1"/>
    </source>
</evidence>
<gene>
    <name evidence="11" type="primary">Chaf1b</name>
    <name evidence="11" type="ORF">EUDELE_R03405</name>
</gene>
<evidence type="ECO:0000256" key="6">
    <source>
        <dbReference type="ARBA" id="ARBA00022853"/>
    </source>
</evidence>
<evidence type="ECO:0000256" key="4">
    <source>
        <dbReference type="ARBA" id="ARBA00022737"/>
    </source>
</evidence>
<dbReference type="SMART" id="SM00320">
    <property type="entry name" value="WD40"/>
    <property type="match status" value="2"/>
</dbReference>
<evidence type="ECO:0000256" key="3">
    <source>
        <dbReference type="ARBA" id="ARBA00022574"/>
    </source>
</evidence>
<evidence type="ECO:0000313" key="12">
    <source>
        <dbReference type="Proteomes" id="UP000533954"/>
    </source>
</evidence>
<dbReference type="PANTHER" id="PTHR15271:SF4">
    <property type="entry name" value="CHROMATIN ASSEMBLY FACTOR 1 SUBUNIT B"/>
    <property type="match status" value="1"/>
</dbReference>
<feature type="non-terminal residue" evidence="11">
    <location>
        <position position="166"/>
    </location>
</feature>
<proteinExistence type="inferred from homology"/>
<dbReference type="GO" id="GO:0006335">
    <property type="term" value="P:DNA replication-dependent chromatin assembly"/>
    <property type="evidence" value="ECO:0007669"/>
    <property type="project" value="InterPro"/>
</dbReference>
<dbReference type="Pfam" id="PF24105">
    <property type="entry name" value="Beta-prop_CAF1B_HIR1"/>
    <property type="match status" value="1"/>
</dbReference>
<keyword evidence="5" id="KW-0227">DNA damage</keyword>
<dbReference type="GO" id="GO:0006281">
    <property type="term" value="P:DNA repair"/>
    <property type="evidence" value="ECO:0007669"/>
    <property type="project" value="UniProtKB-KW"/>
</dbReference>
<evidence type="ECO:0000256" key="1">
    <source>
        <dbReference type="ARBA" id="ARBA00004123"/>
    </source>
</evidence>
<dbReference type="PANTHER" id="PTHR15271">
    <property type="entry name" value="CHROMATIN ASSEMBLY FACTOR 1 SUBUNIT B"/>
    <property type="match status" value="1"/>
</dbReference>
<dbReference type="PROSITE" id="PS50294">
    <property type="entry name" value="WD_REPEATS_REGION"/>
    <property type="match status" value="1"/>
</dbReference>
<dbReference type="InterPro" id="IPR019775">
    <property type="entry name" value="WD40_repeat_CS"/>
</dbReference>
<dbReference type="Proteomes" id="UP000533954">
    <property type="component" value="Unassembled WGS sequence"/>
</dbReference>
<organism evidence="11 12">
    <name type="scientific">Eudromia elegans</name>
    <name type="common">Elegant crested-tinamou</name>
    <dbReference type="NCBI Taxonomy" id="8805"/>
    <lineage>
        <taxon>Eukaryota</taxon>
        <taxon>Metazoa</taxon>
        <taxon>Chordata</taxon>
        <taxon>Craniata</taxon>
        <taxon>Vertebrata</taxon>
        <taxon>Euteleostomi</taxon>
        <taxon>Archelosauria</taxon>
        <taxon>Archosauria</taxon>
        <taxon>Dinosauria</taxon>
        <taxon>Saurischia</taxon>
        <taxon>Theropoda</taxon>
        <taxon>Coelurosauria</taxon>
        <taxon>Aves</taxon>
        <taxon>Palaeognathae</taxon>
        <taxon>Tinamiformes</taxon>
        <taxon>Tinamidae</taxon>
        <taxon>Eudromia</taxon>
    </lineage>
</organism>
<dbReference type="GO" id="GO:0006334">
    <property type="term" value="P:nucleosome assembly"/>
    <property type="evidence" value="ECO:0007669"/>
    <property type="project" value="TreeGrafter"/>
</dbReference>
<dbReference type="PROSITE" id="PS00678">
    <property type="entry name" value="WD_REPEATS_1"/>
    <property type="match status" value="1"/>
</dbReference>
<evidence type="ECO:0000256" key="8">
    <source>
        <dbReference type="ARBA" id="ARBA00023242"/>
    </source>
</evidence>
<keyword evidence="6" id="KW-0156">Chromatin regulator</keyword>
<dbReference type="InterPro" id="IPR015943">
    <property type="entry name" value="WD40/YVTN_repeat-like_dom_sf"/>
</dbReference>
<dbReference type="Gene3D" id="2.130.10.10">
    <property type="entry name" value="YVTN repeat-like/Quinoprotein amine dehydrogenase"/>
    <property type="match status" value="1"/>
</dbReference>
<dbReference type="InterPro" id="IPR001680">
    <property type="entry name" value="WD40_rpt"/>
</dbReference>
<feature type="repeat" description="WD" evidence="9">
    <location>
        <begin position="81"/>
        <end position="122"/>
    </location>
</feature>
<evidence type="ECO:0000256" key="2">
    <source>
        <dbReference type="ARBA" id="ARBA00007306"/>
    </source>
</evidence>
<dbReference type="GO" id="GO:0005634">
    <property type="term" value="C:nucleus"/>
    <property type="evidence" value="ECO:0007669"/>
    <property type="project" value="UniProtKB-SubCell"/>
</dbReference>
<keyword evidence="4" id="KW-0677">Repeat</keyword>
<reference evidence="11 12" key="1">
    <citation type="submission" date="2019-09" db="EMBL/GenBank/DDBJ databases">
        <title>Bird 10,000 Genomes (B10K) Project - Family phase.</title>
        <authorList>
            <person name="Zhang G."/>
        </authorList>
    </citation>
    <scope>NUCLEOTIDE SEQUENCE [LARGE SCALE GENOMIC DNA]</scope>
    <source>
        <strain evidence="11">B10K-LSUMZ-16893</strain>
    </source>
</reference>
<accession>A0A7K7V5C5</accession>
<dbReference type="FunFam" id="2.130.10.10:FF:000274">
    <property type="entry name" value="Chromatin assembly factor 1 subunit B"/>
    <property type="match status" value="1"/>
</dbReference>
<evidence type="ECO:0000256" key="9">
    <source>
        <dbReference type="PROSITE-ProRule" id="PRU00221"/>
    </source>
</evidence>
<evidence type="ECO:0000256" key="5">
    <source>
        <dbReference type="ARBA" id="ARBA00022763"/>
    </source>
</evidence>
<dbReference type="InterPro" id="IPR001632">
    <property type="entry name" value="WD40_G-protein_beta-like"/>
</dbReference>
<feature type="repeat" description="WD" evidence="9">
    <location>
        <begin position="39"/>
        <end position="80"/>
    </location>
</feature>
<dbReference type="InterPro" id="IPR045145">
    <property type="entry name" value="PTHR15271"/>
</dbReference>
<comment type="subcellular location">
    <subcellularLocation>
        <location evidence="1">Nucleus</location>
    </subcellularLocation>
</comment>
<keyword evidence="7" id="KW-0234">DNA repair</keyword>
<protein>
    <submittedName>
        <fullName evidence="11">CAF1B factor</fullName>
    </submittedName>
</protein>